<feature type="transmembrane region" description="Helical" evidence="1">
    <location>
        <begin position="171"/>
        <end position="189"/>
    </location>
</feature>
<keyword evidence="4" id="KW-1185">Reference proteome</keyword>
<name>A0A1H5WE73_9FLAO</name>
<keyword evidence="1" id="KW-0472">Membrane</keyword>
<evidence type="ECO:0000256" key="1">
    <source>
        <dbReference type="SAM" id="Phobius"/>
    </source>
</evidence>
<feature type="transmembrane region" description="Helical" evidence="1">
    <location>
        <begin position="63"/>
        <end position="86"/>
    </location>
</feature>
<gene>
    <name evidence="3" type="ORF">SAMN05421847_1161</name>
</gene>
<keyword evidence="1" id="KW-1133">Transmembrane helix</keyword>
<organism evidence="3 4">
    <name type="scientific">Halpernia humi</name>
    <dbReference type="NCBI Taxonomy" id="493375"/>
    <lineage>
        <taxon>Bacteria</taxon>
        <taxon>Pseudomonadati</taxon>
        <taxon>Bacteroidota</taxon>
        <taxon>Flavobacteriia</taxon>
        <taxon>Flavobacteriales</taxon>
        <taxon>Weeksellaceae</taxon>
        <taxon>Chryseobacterium group</taxon>
        <taxon>Halpernia</taxon>
    </lineage>
</organism>
<feature type="transmembrane region" description="Helical" evidence="1">
    <location>
        <begin position="195"/>
        <end position="214"/>
    </location>
</feature>
<dbReference type="AlphaFoldDB" id="A0A1H5WE73"/>
<dbReference type="PANTHER" id="PTHR14969:SF13">
    <property type="entry name" value="AT30094P"/>
    <property type="match status" value="1"/>
</dbReference>
<dbReference type="SMART" id="SM00014">
    <property type="entry name" value="acidPPc"/>
    <property type="match status" value="1"/>
</dbReference>
<evidence type="ECO:0000313" key="4">
    <source>
        <dbReference type="Proteomes" id="UP000236738"/>
    </source>
</evidence>
<dbReference type="SUPFAM" id="SSF48317">
    <property type="entry name" value="Acid phosphatase/Vanadium-dependent haloperoxidase"/>
    <property type="match status" value="1"/>
</dbReference>
<feature type="domain" description="Phosphatidic acid phosphatase type 2/haloperoxidase" evidence="2">
    <location>
        <begin position="93"/>
        <end position="210"/>
    </location>
</feature>
<dbReference type="Pfam" id="PF01569">
    <property type="entry name" value="PAP2"/>
    <property type="match status" value="1"/>
</dbReference>
<feature type="transmembrane region" description="Helical" evidence="1">
    <location>
        <begin position="226"/>
        <end position="246"/>
    </location>
</feature>
<evidence type="ECO:0000259" key="2">
    <source>
        <dbReference type="SMART" id="SM00014"/>
    </source>
</evidence>
<protein>
    <submittedName>
        <fullName evidence="3">PAP2 superfamily protein</fullName>
    </submittedName>
</protein>
<dbReference type="OrthoDB" id="9801622at2"/>
<proteinExistence type="predicted"/>
<dbReference type="EMBL" id="FNUS01000002">
    <property type="protein sequence ID" value="SEF97097.1"/>
    <property type="molecule type" value="Genomic_DNA"/>
</dbReference>
<dbReference type="CDD" id="cd01610">
    <property type="entry name" value="PAP2_like"/>
    <property type="match status" value="1"/>
</dbReference>
<evidence type="ECO:0000313" key="3">
    <source>
        <dbReference type="EMBL" id="SEF97097.1"/>
    </source>
</evidence>
<reference evidence="4" key="1">
    <citation type="submission" date="2016-10" db="EMBL/GenBank/DDBJ databases">
        <authorList>
            <person name="Varghese N."/>
            <person name="Submissions S."/>
        </authorList>
    </citation>
    <scope>NUCLEOTIDE SEQUENCE [LARGE SCALE GENOMIC DNA]</scope>
    <source>
        <strain evidence="4">DSM 21580</strain>
    </source>
</reference>
<dbReference type="GO" id="GO:0042392">
    <property type="term" value="F:sphingosine-1-phosphate phosphatase activity"/>
    <property type="evidence" value="ECO:0007669"/>
    <property type="project" value="TreeGrafter"/>
</dbReference>
<dbReference type="InterPro" id="IPR036938">
    <property type="entry name" value="PAP2/HPO_sf"/>
</dbReference>
<keyword evidence="1" id="KW-0812">Transmembrane</keyword>
<dbReference type="PANTHER" id="PTHR14969">
    <property type="entry name" value="SPHINGOSINE-1-PHOSPHATE PHOSPHOHYDROLASE"/>
    <property type="match status" value="1"/>
</dbReference>
<dbReference type="InterPro" id="IPR000326">
    <property type="entry name" value="PAP2/HPO"/>
</dbReference>
<dbReference type="Gene3D" id="1.20.144.10">
    <property type="entry name" value="Phosphatidic acid phosphatase type 2/haloperoxidase"/>
    <property type="match status" value="1"/>
</dbReference>
<feature type="transmembrane region" description="Helical" evidence="1">
    <location>
        <begin position="12"/>
        <end position="32"/>
    </location>
</feature>
<feature type="transmembrane region" description="Helical" evidence="1">
    <location>
        <begin position="141"/>
        <end position="159"/>
    </location>
</feature>
<accession>A0A1H5WE73</accession>
<dbReference type="RefSeq" id="WP_103913162.1">
    <property type="nucleotide sequence ID" value="NZ_FNUS01000002.1"/>
</dbReference>
<feature type="transmembrane region" description="Helical" evidence="1">
    <location>
        <begin position="252"/>
        <end position="269"/>
    </location>
</feature>
<dbReference type="Proteomes" id="UP000236738">
    <property type="component" value="Unassembled WGS sequence"/>
</dbReference>
<sequence>MNKNIIDNFSKLNRSLFFLPLVFLLIIVFFLYSQNALNVAQYVQIQKSYFILINSKLSQFPTLIYNLTQIGDALIFLSILTVFFINAPKMWEALISASLVSLILSRALKSIFSVPRPAEILDHHSFVIVGKTLKGFSSLPSGHSITIFTVLTVLLYALMPEKLPKKIFWTLLLFFIGITLISTRVGLGAHYPLDVITGSAIGYFCGLSGIFISRKYKIWNWIALKKYYPFFIALFLVCSIIIIIKIINENLIIFYFPLAGLIFSLFKITQEYVKK</sequence>